<feature type="region of interest" description="Disordered" evidence="3">
    <location>
        <begin position="175"/>
        <end position="194"/>
    </location>
</feature>
<dbReference type="FunFam" id="1.10.10.60:FF:000010">
    <property type="entry name" value="Transcriptional activator Myb isoform A"/>
    <property type="match status" value="1"/>
</dbReference>
<evidence type="ECO:0000256" key="1">
    <source>
        <dbReference type="ARBA" id="ARBA00022737"/>
    </source>
</evidence>
<evidence type="ECO:0000256" key="3">
    <source>
        <dbReference type="SAM" id="MobiDB-lite"/>
    </source>
</evidence>
<feature type="region of interest" description="Disordered" evidence="3">
    <location>
        <begin position="410"/>
        <end position="479"/>
    </location>
</feature>
<organism evidence="6 7">
    <name type="scientific">Stephanodiscus triporus</name>
    <dbReference type="NCBI Taxonomy" id="2934178"/>
    <lineage>
        <taxon>Eukaryota</taxon>
        <taxon>Sar</taxon>
        <taxon>Stramenopiles</taxon>
        <taxon>Ochrophyta</taxon>
        <taxon>Bacillariophyta</taxon>
        <taxon>Coscinodiscophyceae</taxon>
        <taxon>Thalassiosirophycidae</taxon>
        <taxon>Stephanodiscales</taxon>
        <taxon>Stephanodiscaceae</taxon>
        <taxon>Stephanodiscus</taxon>
    </lineage>
</organism>
<feature type="domain" description="Myb-like" evidence="4">
    <location>
        <begin position="272"/>
        <end position="318"/>
    </location>
</feature>
<feature type="domain" description="HTH myb-type" evidence="5">
    <location>
        <begin position="319"/>
        <end position="373"/>
    </location>
</feature>
<keyword evidence="2" id="KW-0238">DNA-binding</keyword>
<dbReference type="InterPro" id="IPR001005">
    <property type="entry name" value="SANT/Myb"/>
</dbReference>
<dbReference type="CDD" id="cd00167">
    <property type="entry name" value="SANT"/>
    <property type="match status" value="3"/>
</dbReference>
<feature type="compositionally biased region" description="Polar residues" evidence="3">
    <location>
        <begin position="410"/>
        <end position="420"/>
    </location>
</feature>
<evidence type="ECO:0000313" key="7">
    <source>
        <dbReference type="Proteomes" id="UP001530315"/>
    </source>
</evidence>
<dbReference type="SUPFAM" id="SSF46689">
    <property type="entry name" value="Homeodomain-like"/>
    <property type="match status" value="2"/>
</dbReference>
<dbReference type="GO" id="GO:0003677">
    <property type="term" value="F:DNA binding"/>
    <property type="evidence" value="ECO:0007669"/>
    <property type="project" value="UniProtKB-KW"/>
</dbReference>
<dbReference type="PROSITE" id="PS50090">
    <property type="entry name" value="MYB_LIKE"/>
    <property type="match status" value="3"/>
</dbReference>
<feature type="region of interest" description="Disordered" evidence="3">
    <location>
        <begin position="63"/>
        <end position="83"/>
    </location>
</feature>
<evidence type="ECO:0000259" key="5">
    <source>
        <dbReference type="PROSITE" id="PS51294"/>
    </source>
</evidence>
<dbReference type="PANTHER" id="PTHR45614">
    <property type="entry name" value="MYB PROTEIN-RELATED"/>
    <property type="match status" value="1"/>
</dbReference>
<evidence type="ECO:0000313" key="6">
    <source>
        <dbReference type="EMBL" id="KAL3790604.1"/>
    </source>
</evidence>
<dbReference type="Gene3D" id="1.10.10.60">
    <property type="entry name" value="Homeodomain-like"/>
    <property type="match status" value="3"/>
</dbReference>
<dbReference type="Pfam" id="PF13921">
    <property type="entry name" value="Myb_DNA-bind_6"/>
    <property type="match status" value="1"/>
</dbReference>
<feature type="region of interest" description="Disordered" evidence="3">
    <location>
        <begin position="1"/>
        <end position="45"/>
    </location>
</feature>
<feature type="compositionally biased region" description="Basic and acidic residues" evidence="3">
    <location>
        <begin position="421"/>
        <end position="444"/>
    </location>
</feature>
<dbReference type="AlphaFoldDB" id="A0ABD3PSQ9"/>
<sequence length="479" mass="53743">MSEVSMFAPLFRSPHKPQKEKKNSKQKTPRNFPTEKMNNNFNCNEKPYDNEDCSDFIDRRASLSDASHGSDSFSTDQPKKKAKVEDFSPIPNAEGFARMAGDPNLIALGSMAMPNFHPNFSLAFGGGLVQPMQQMNFLGASPGFHAVGQPHNGQYLYGYGPGFAAMHHATANGGEAGTPGYRSNDDGSADGEGCHRRPRPMSGMTPLVFAGMPTSFQAARGPIGYEGNFHPVMQVVSTDSQADDGNGTTTRVRMVPMGNVVVPLQQPKKWVRWSEHEDQILARAVEQYGENSFRHISEQIFHGSRTEVQCKNRWKKALQPGLVKGRWTKEEDDIITECISSGNDKWSEIAKRLPGRIGEQIKERWINALDPNVKKGIWTDAEMKLLRDSQRELGNKWSEIAKRIPGRNENSVKNRWYNQKTSDKRAQKKKREETPGRSESERDATPQNHMAGPMMDYEDDSDEEGEEEDSNIFGQPYKV</sequence>
<reference evidence="6 7" key="1">
    <citation type="submission" date="2024-10" db="EMBL/GenBank/DDBJ databases">
        <title>Updated reference genomes for cyclostephanoid diatoms.</title>
        <authorList>
            <person name="Roberts W.R."/>
            <person name="Alverson A.J."/>
        </authorList>
    </citation>
    <scope>NUCLEOTIDE SEQUENCE [LARGE SCALE GENOMIC DNA]</scope>
    <source>
        <strain evidence="6 7">AJA276-08</strain>
    </source>
</reference>
<dbReference type="InterPro" id="IPR017930">
    <property type="entry name" value="Myb_dom"/>
</dbReference>
<protein>
    <submittedName>
        <fullName evidence="6">Uncharacterized protein</fullName>
    </submittedName>
</protein>
<name>A0ABD3PSQ9_9STRA</name>
<accession>A0ABD3PSQ9</accession>
<dbReference type="SMART" id="SM00717">
    <property type="entry name" value="SANT"/>
    <property type="match status" value="3"/>
</dbReference>
<feature type="compositionally biased region" description="Acidic residues" evidence="3">
    <location>
        <begin position="456"/>
        <end position="470"/>
    </location>
</feature>
<feature type="domain" description="Myb-like" evidence="4">
    <location>
        <begin position="370"/>
        <end position="420"/>
    </location>
</feature>
<feature type="domain" description="HTH myb-type" evidence="5">
    <location>
        <begin position="265"/>
        <end position="318"/>
    </location>
</feature>
<dbReference type="InterPro" id="IPR050560">
    <property type="entry name" value="MYB_TF"/>
</dbReference>
<feature type="domain" description="HTH myb-type" evidence="5">
    <location>
        <begin position="374"/>
        <end position="424"/>
    </location>
</feature>
<feature type="compositionally biased region" description="Polar residues" evidence="3">
    <location>
        <begin position="64"/>
        <end position="76"/>
    </location>
</feature>
<dbReference type="PROSITE" id="PS51294">
    <property type="entry name" value="HTH_MYB"/>
    <property type="match status" value="3"/>
</dbReference>
<proteinExistence type="predicted"/>
<dbReference type="Pfam" id="PF00249">
    <property type="entry name" value="Myb_DNA-binding"/>
    <property type="match status" value="1"/>
</dbReference>
<keyword evidence="1" id="KW-0677">Repeat</keyword>
<evidence type="ECO:0000259" key="4">
    <source>
        <dbReference type="PROSITE" id="PS50090"/>
    </source>
</evidence>
<feature type="compositionally biased region" description="Basic residues" evidence="3">
    <location>
        <begin position="13"/>
        <end position="28"/>
    </location>
</feature>
<dbReference type="PANTHER" id="PTHR45614:SF274">
    <property type="entry name" value="MYB-LIKE DNA-BINDING PROTEIN"/>
    <property type="match status" value="1"/>
</dbReference>
<gene>
    <name evidence="6" type="ORF">ACHAW5_011178</name>
</gene>
<dbReference type="InterPro" id="IPR009057">
    <property type="entry name" value="Homeodomain-like_sf"/>
</dbReference>
<dbReference type="Proteomes" id="UP001530315">
    <property type="component" value="Unassembled WGS sequence"/>
</dbReference>
<dbReference type="EMBL" id="JALLAZ020000629">
    <property type="protein sequence ID" value="KAL3790604.1"/>
    <property type="molecule type" value="Genomic_DNA"/>
</dbReference>
<evidence type="ECO:0000256" key="2">
    <source>
        <dbReference type="ARBA" id="ARBA00023125"/>
    </source>
</evidence>
<comment type="caution">
    <text evidence="6">The sequence shown here is derived from an EMBL/GenBank/DDBJ whole genome shotgun (WGS) entry which is preliminary data.</text>
</comment>
<keyword evidence="7" id="KW-1185">Reference proteome</keyword>
<feature type="domain" description="Myb-like" evidence="4">
    <location>
        <begin position="319"/>
        <end position="369"/>
    </location>
</feature>